<proteinExistence type="predicted"/>
<gene>
    <name evidence="2" type="ORF">BTTOUR_02545</name>
    <name evidence="3" type="ORF">BTTOUR_02665</name>
</gene>
<dbReference type="EMBL" id="JAWQCK010000003">
    <property type="protein sequence ID" value="MDW9207695.1"/>
    <property type="molecule type" value="Genomic_DNA"/>
</dbReference>
<evidence type="ECO:0000313" key="3">
    <source>
        <dbReference type="EMBL" id="MDW9207719.1"/>
    </source>
</evidence>
<dbReference type="RefSeq" id="WP_000761756.1">
    <property type="nucleotide sequence ID" value="NZ_JAWQCK010000003.1"/>
</dbReference>
<dbReference type="AlphaFoldDB" id="A0ABD5HS63"/>
<protein>
    <submittedName>
        <fullName evidence="3">Uncharacterized protein</fullName>
    </submittedName>
</protein>
<reference evidence="3 4" key="1">
    <citation type="submission" date="2023-10" db="EMBL/GenBank/DDBJ databases">
        <title>Draft Genome Sequence of Bacillus thuringiensis serovar. toumanoffi 4059: Identification of a Novel Cry Protein Candidate.</title>
        <authorList>
            <person name="Murdoch R.W."/>
            <person name="Gemler B."/>
            <person name="Heater B.S."/>
        </authorList>
    </citation>
    <scope>NUCLEOTIDE SEQUENCE [LARGE SCALE GENOMIC DNA]</scope>
    <source>
        <strain evidence="3 4">4059</strain>
    </source>
</reference>
<evidence type="ECO:0000256" key="1">
    <source>
        <dbReference type="SAM" id="Phobius"/>
    </source>
</evidence>
<keyword evidence="1" id="KW-0472">Membrane</keyword>
<evidence type="ECO:0000313" key="4">
    <source>
        <dbReference type="Proteomes" id="UP001272716"/>
    </source>
</evidence>
<organism evidence="3 4">
    <name type="scientific">Bacillus thuringiensis serovar toumanoffi</name>
    <dbReference type="NCBI Taxonomy" id="180862"/>
    <lineage>
        <taxon>Bacteria</taxon>
        <taxon>Bacillati</taxon>
        <taxon>Bacillota</taxon>
        <taxon>Bacilli</taxon>
        <taxon>Bacillales</taxon>
        <taxon>Bacillaceae</taxon>
        <taxon>Bacillus</taxon>
        <taxon>Bacillus cereus group</taxon>
    </lineage>
</organism>
<dbReference type="EMBL" id="JAWQCK010000003">
    <property type="protein sequence ID" value="MDW9207719.1"/>
    <property type="molecule type" value="Genomic_DNA"/>
</dbReference>
<feature type="transmembrane region" description="Helical" evidence="1">
    <location>
        <begin position="12"/>
        <end position="32"/>
    </location>
</feature>
<evidence type="ECO:0000313" key="2">
    <source>
        <dbReference type="EMBL" id="MDW9207695.1"/>
    </source>
</evidence>
<feature type="transmembrane region" description="Helical" evidence="1">
    <location>
        <begin position="52"/>
        <end position="78"/>
    </location>
</feature>
<keyword evidence="1" id="KW-0812">Transmembrane</keyword>
<sequence length="92" mass="10738">MKLANSFLRVINYTVFTLYLLFCLYICYGTYLNISDLFNVVWNLKIGETSGVMQPFVFSFLSVFAVLTVFNGAVKLYYKLIFRKKEKESVEC</sequence>
<keyword evidence="1" id="KW-1133">Transmembrane helix</keyword>
<accession>A0ABD5HS63</accession>
<name>A0ABD5HS63_BACTU</name>
<dbReference type="Proteomes" id="UP001272716">
    <property type="component" value="Unassembled WGS sequence"/>
</dbReference>
<comment type="caution">
    <text evidence="3">The sequence shown here is derived from an EMBL/GenBank/DDBJ whole genome shotgun (WGS) entry which is preliminary data.</text>
</comment>